<dbReference type="InterPro" id="IPR006379">
    <property type="entry name" value="HAD-SF_hydro_IIB"/>
</dbReference>
<gene>
    <name evidence="1" type="ORF">DVS28_a3980</name>
</gene>
<dbReference type="RefSeq" id="WP_114592966.1">
    <property type="nucleotide sequence ID" value="NZ_CP031165.1"/>
</dbReference>
<name>A0A346Y2F3_9ACTN</name>
<protein>
    <submittedName>
        <fullName evidence="1">HMP-PP hydrolase</fullName>
    </submittedName>
</protein>
<dbReference type="KEGG" id="euz:DVS28_a3980"/>
<dbReference type="GO" id="GO:0005829">
    <property type="term" value="C:cytosol"/>
    <property type="evidence" value="ECO:0007669"/>
    <property type="project" value="TreeGrafter"/>
</dbReference>
<dbReference type="Gene3D" id="3.40.50.1000">
    <property type="entry name" value="HAD superfamily/HAD-like"/>
    <property type="match status" value="1"/>
</dbReference>
<dbReference type="Gene3D" id="3.30.1240.10">
    <property type="match status" value="1"/>
</dbReference>
<dbReference type="AlphaFoldDB" id="A0A346Y2F3"/>
<dbReference type="Proteomes" id="UP000264006">
    <property type="component" value="Chromosome"/>
</dbReference>
<dbReference type="CDD" id="cd07516">
    <property type="entry name" value="HAD_Pase"/>
    <property type="match status" value="1"/>
</dbReference>
<dbReference type="InterPro" id="IPR036412">
    <property type="entry name" value="HAD-like_sf"/>
</dbReference>
<reference evidence="1 2" key="1">
    <citation type="submission" date="2018-09" db="EMBL/GenBank/DDBJ databases">
        <title>Complete genome sequence of Euzebya sp. DY32-46 isolated from seawater of Pacific Ocean.</title>
        <authorList>
            <person name="Xu L."/>
            <person name="Wu Y.-H."/>
            <person name="Xu X.-W."/>
        </authorList>
    </citation>
    <scope>NUCLEOTIDE SEQUENCE [LARGE SCALE GENOMIC DNA]</scope>
    <source>
        <strain evidence="1 2">DY32-46</strain>
    </source>
</reference>
<evidence type="ECO:0000313" key="1">
    <source>
        <dbReference type="EMBL" id="AXV08650.1"/>
    </source>
</evidence>
<dbReference type="NCBIfam" id="TIGR00099">
    <property type="entry name" value="Cof-subfamily"/>
    <property type="match status" value="1"/>
</dbReference>
<dbReference type="PANTHER" id="PTHR10000:SF8">
    <property type="entry name" value="HAD SUPERFAMILY HYDROLASE-LIKE, TYPE 3"/>
    <property type="match status" value="1"/>
</dbReference>
<dbReference type="NCBIfam" id="TIGR01484">
    <property type="entry name" value="HAD-SF-IIB"/>
    <property type="match status" value="1"/>
</dbReference>
<dbReference type="GO" id="GO:0000287">
    <property type="term" value="F:magnesium ion binding"/>
    <property type="evidence" value="ECO:0007669"/>
    <property type="project" value="TreeGrafter"/>
</dbReference>
<dbReference type="GO" id="GO:0016791">
    <property type="term" value="F:phosphatase activity"/>
    <property type="evidence" value="ECO:0007669"/>
    <property type="project" value="TreeGrafter"/>
</dbReference>
<dbReference type="InterPro" id="IPR000150">
    <property type="entry name" value="Cof"/>
</dbReference>
<sequence>MTTTPPCQLIATDIDGTLLRSDGTVSDRARRAIADVEDSGRLFVLVTGRPPRWLRPITEQVAHRGLAICANGGIVMDLHTEEVVRVDAFPDGLGLDVLNRLRAMDDTLAFGVEWADGFAHEASYPRGTRSSELARGAAQDVDHVDELFARPVVKVLARAQDRGRLALDELAERAIAEIGELATVTWSSVGLLEVSAPAVTKAAALHRFARDHGLGAEDVLAFGDMPNDLPMIEWAGHGVAVANAHQMVREVADEVTDSNDDDGVAKVIERVLG</sequence>
<dbReference type="EMBL" id="CP031165">
    <property type="protein sequence ID" value="AXV08650.1"/>
    <property type="molecule type" value="Genomic_DNA"/>
</dbReference>
<keyword evidence="2" id="KW-1185">Reference proteome</keyword>
<evidence type="ECO:0000313" key="2">
    <source>
        <dbReference type="Proteomes" id="UP000264006"/>
    </source>
</evidence>
<dbReference type="InterPro" id="IPR023214">
    <property type="entry name" value="HAD_sf"/>
</dbReference>
<dbReference type="OrthoDB" id="3180855at2"/>
<dbReference type="SUPFAM" id="SSF56784">
    <property type="entry name" value="HAD-like"/>
    <property type="match status" value="1"/>
</dbReference>
<keyword evidence="1" id="KW-0378">Hydrolase</keyword>
<dbReference type="Pfam" id="PF08282">
    <property type="entry name" value="Hydrolase_3"/>
    <property type="match status" value="1"/>
</dbReference>
<organism evidence="1 2">
    <name type="scientific">Euzebya pacifica</name>
    <dbReference type="NCBI Taxonomy" id="1608957"/>
    <lineage>
        <taxon>Bacteria</taxon>
        <taxon>Bacillati</taxon>
        <taxon>Actinomycetota</taxon>
        <taxon>Nitriliruptoria</taxon>
        <taxon>Euzebyales</taxon>
    </lineage>
</organism>
<dbReference type="PANTHER" id="PTHR10000">
    <property type="entry name" value="PHOSPHOSERINE PHOSPHATASE"/>
    <property type="match status" value="1"/>
</dbReference>
<accession>A0A346Y2F3</accession>
<proteinExistence type="predicted"/>